<dbReference type="InterPro" id="IPR050679">
    <property type="entry name" value="Bact_HTH_transcr_reg"/>
</dbReference>
<comment type="caution">
    <text evidence="5">The sequence shown here is derived from an EMBL/GenBank/DDBJ whole genome shotgun (WGS) entry which is preliminary data.</text>
</comment>
<dbReference type="RefSeq" id="WP_163314983.1">
    <property type="nucleotide sequence ID" value="NZ_JAAGAA010000002.1"/>
</dbReference>
<dbReference type="Gene3D" id="3.40.1410.10">
    <property type="entry name" value="Chorismate lyase-like"/>
    <property type="match status" value="1"/>
</dbReference>
<dbReference type="InterPro" id="IPR011663">
    <property type="entry name" value="UTRA"/>
</dbReference>
<dbReference type="InterPro" id="IPR036390">
    <property type="entry name" value="WH_DNA-bd_sf"/>
</dbReference>
<evidence type="ECO:0000313" key="5">
    <source>
        <dbReference type="EMBL" id="NDV11716.1"/>
    </source>
</evidence>
<dbReference type="Proteomes" id="UP000482578">
    <property type="component" value="Unassembled WGS sequence"/>
</dbReference>
<evidence type="ECO:0000259" key="4">
    <source>
        <dbReference type="PROSITE" id="PS50949"/>
    </source>
</evidence>
<sequence>MGKRAGVVSREPLYKQVRALLLERVCDGEWDGGEPLPSEWELAAQLSVSQGTVRKALGEMVADGVLERVQGKGTFVAPPESDWGHARLVSPVLVGESPDPLSRELLGVSRVAASEEVAEVLGLRRHAALHQLRFLWRRGGEAVALDEVLLSAERFEGVDARTLRSRSLGVAQLVARFGVRVKPALAQYRVQSLAREDAALFGVGAGVPVLSVLELFDDTEGQRTVWRQRLCLTERLAYTVGV</sequence>
<dbReference type="EMBL" id="JAAGAA010000002">
    <property type="protein sequence ID" value="NDV11716.1"/>
    <property type="molecule type" value="Genomic_DNA"/>
</dbReference>
<keyword evidence="2" id="KW-0238">DNA-binding</keyword>
<dbReference type="Pfam" id="PF00392">
    <property type="entry name" value="GntR"/>
    <property type="match status" value="1"/>
</dbReference>
<dbReference type="SMART" id="SM00345">
    <property type="entry name" value="HTH_GNTR"/>
    <property type="match status" value="1"/>
</dbReference>
<name>A0A6B2KNA4_9NEIS</name>
<keyword evidence="6" id="KW-1185">Reference proteome</keyword>
<dbReference type="SUPFAM" id="SSF46785">
    <property type="entry name" value="Winged helix' DNA-binding domain"/>
    <property type="match status" value="1"/>
</dbReference>
<dbReference type="SUPFAM" id="SSF64288">
    <property type="entry name" value="Chorismate lyase-like"/>
    <property type="match status" value="1"/>
</dbReference>
<gene>
    <name evidence="5" type="ORF">GZH52_02740</name>
</gene>
<accession>A0A6B2KNA4</accession>
<dbReference type="PANTHER" id="PTHR44846:SF1">
    <property type="entry name" value="MANNOSYL-D-GLYCERATE TRANSPORT_METABOLISM SYSTEM REPRESSOR MNGR-RELATED"/>
    <property type="match status" value="1"/>
</dbReference>
<evidence type="ECO:0000256" key="2">
    <source>
        <dbReference type="ARBA" id="ARBA00023125"/>
    </source>
</evidence>
<proteinExistence type="predicted"/>
<protein>
    <submittedName>
        <fullName evidence="5">GntR family transcriptional regulator</fullName>
    </submittedName>
</protein>
<dbReference type="PRINTS" id="PR00035">
    <property type="entry name" value="HTHGNTR"/>
</dbReference>
<dbReference type="InterPro" id="IPR028978">
    <property type="entry name" value="Chorismate_lyase_/UTRA_dom_sf"/>
</dbReference>
<feature type="domain" description="HTH gntR-type" evidence="4">
    <location>
        <begin position="11"/>
        <end position="79"/>
    </location>
</feature>
<keyword evidence="3" id="KW-0804">Transcription</keyword>
<dbReference type="CDD" id="cd07377">
    <property type="entry name" value="WHTH_GntR"/>
    <property type="match status" value="1"/>
</dbReference>
<keyword evidence="1" id="KW-0805">Transcription regulation</keyword>
<evidence type="ECO:0000256" key="3">
    <source>
        <dbReference type="ARBA" id="ARBA00023163"/>
    </source>
</evidence>
<dbReference type="AlphaFoldDB" id="A0A6B2KNA4"/>
<reference evidence="5 6" key="1">
    <citation type="submission" date="2020-02" db="EMBL/GenBank/DDBJ databases">
        <authorList>
            <person name="Yang Z."/>
        </authorList>
    </citation>
    <scope>NUCLEOTIDE SEQUENCE [LARGE SCALE GENOMIC DNA]</scope>
    <source>
        <strain evidence="5 6">HX-7-9</strain>
    </source>
</reference>
<dbReference type="Pfam" id="PF07702">
    <property type="entry name" value="UTRA"/>
    <property type="match status" value="1"/>
</dbReference>
<dbReference type="GO" id="GO:0045892">
    <property type="term" value="P:negative regulation of DNA-templated transcription"/>
    <property type="evidence" value="ECO:0007669"/>
    <property type="project" value="TreeGrafter"/>
</dbReference>
<dbReference type="GO" id="GO:0003677">
    <property type="term" value="F:DNA binding"/>
    <property type="evidence" value="ECO:0007669"/>
    <property type="project" value="UniProtKB-KW"/>
</dbReference>
<dbReference type="Gene3D" id="1.10.10.10">
    <property type="entry name" value="Winged helix-like DNA-binding domain superfamily/Winged helix DNA-binding domain"/>
    <property type="match status" value="1"/>
</dbReference>
<dbReference type="InterPro" id="IPR000524">
    <property type="entry name" value="Tscrpt_reg_HTH_GntR"/>
</dbReference>
<evidence type="ECO:0000313" key="6">
    <source>
        <dbReference type="Proteomes" id="UP000482578"/>
    </source>
</evidence>
<evidence type="ECO:0000256" key="1">
    <source>
        <dbReference type="ARBA" id="ARBA00023015"/>
    </source>
</evidence>
<dbReference type="GO" id="GO:0003700">
    <property type="term" value="F:DNA-binding transcription factor activity"/>
    <property type="evidence" value="ECO:0007669"/>
    <property type="project" value="InterPro"/>
</dbReference>
<dbReference type="PROSITE" id="PS50949">
    <property type="entry name" value="HTH_GNTR"/>
    <property type="match status" value="1"/>
</dbReference>
<organism evidence="5 6">
    <name type="scientific">Crenobacter caeni</name>
    <dbReference type="NCBI Taxonomy" id="2705474"/>
    <lineage>
        <taxon>Bacteria</taxon>
        <taxon>Pseudomonadati</taxon>
        <taxon>Pseudomonadota</taxon>
        <taxon>Betaproteobacteria</taxon>
        <taxon>Neisseriales</taxon>
        <taxon>Neisseriaceae</taxon>
        <taxon>Crenobacter</taxon>
    </lineage>
</organism>
<dbReference type="InterPro" id="IPR036388">
    <property type="entry name" value="WH-like_DNA-bd_sf"/>
</dbReference>
<dbReference type="PANTHER" id="PTHR44846">
    <property type="entry name" value="MANNOSYL-D-GLYCERATE TRANSPORT/METABOLISM SYSTEM REPRESSOR MNGR-RELATED"/>
    <property type="match status" value="1"/>
</dbReference>
<dbReference type="SMART" id="SM00866">
    <property type="entry name" value="UTRA"/>
    <property type="match status" value="1"/>
</dbReference>